<dbReference type="GO" id="GO:0016787">
    <property type="term" value="F:hydrolase activity"/>
    <property type="evidence" value="ECO:0007669"/>
    <property type="project" value="UniProtKB-KW"/>
</dbReference>
<dbReference type="PANTHER" id="PTHR48098">
    <property type="entry name" value="ENTEROCHELIN ESTERASE-RELATED"/>
    <property type="match status" value="1"/>
</dbReference>
<dbReference type="OrthoDB" id="9803578at2"/>
<dbReference type="InterPro" id="IPR050583">
    <property type="entry name" value="Mycobacterial_A85_antigen"/>
</dbReference>
<gene>
    <name evidence="1" type="ORF">B1R32_1314</name>
</gene>
<accession>A0A2S8SNX1</accession>
<dbReference type="InterPro" id="IPR029058">
    <property type="entry name" value="AB_hydrolase_fold"/>
</dbReference>
<evidence type="ECO:0000313" key="1">
    <source>
        <dbReference type="EMBL" id="PQV62491.1"/>
    </source>
</evidence>
<name>A0A2S8SNX1_9BACT</name>
<proteinExistence type="predicted"/>
<keyword evidence="1" id="KW-0378">Hydrolase</keyword>
<dbReference type="SUPFAM" id="SSF53474">
    <property type="entry name" value="alpha/beta-Hydrolases"/>
    <property type="match status" value="1"/>
</dbReference>
<dbReference type="EMBL" id="NIGF01000031">
    <property type="protein sequence ID" value="PQV62491.1"/>
    <property type="molecule type" value="Genomic_DNA"/>
</dbReference>
<dbReference type="GO" id="GO:0016747">
    <property type="term" value="F:acyltransferase activity, transferring groups other than amino-acyl groups"/>
    <property type="evidence" value="ECO:0007669"/>
    <property type="project" value="TreeGrafter"/>
</dbReference>
<comment type="caution">
    <text evidence="1">The sequence shown here is derived from an EMBL/GenBank/DDBJ whole genome shotgun (WGS) entry which is preliminary data.</text>
</comment>
<keyword evidence="2" id="KW-1185">Reference proteome</keyword>
<sequence length="258" mass="28699">MAICELHYFSPALQKQTACNVIIPEIPGFSGPYPVFYLLHGLSDDFTMWQRKTSIGRYVQMLPLIIVMPDGGRGFYCNAREGFAYESAIVEDCVGFIDRTFNTRAERAGRCIGGLSMGGYGAIKLALQHPDLFASANGHSGAYGFAHGSWREAEAEFQRITGPHPVGGKDDVYALANHFKTRRDGVKAPALRIDCGTSDFLIEENRAFHAHLQKINLAHEYAESPGAHDWSYWDKHIQSALRFHSKHLGISKPRLRAG</sequence>
<protein>
    <submittedName>
        <fullName evidence="1">S-formylglutathione hydrolase FrmB</fullName>
    </submittedName>
</protein>
<dbReference type="RefSeq" id="WP_106381352.1">
    <property type="nucleotide sequence ID" value="NZ_NIGF01000031.1"/>
</dbReference>
<dbReference type="Pfam" id="PF00756">
    <property type="entry name" value="Esterase"/>
    <property type="match status" value="1"/>
</dbReference>
<dbReference type="InParanoid" id="A0A2S8SNX1"/>
<dbReference type="Gene3D" id="3.40.50.1820">
    <property type="entry name" value="alpha/beta hydrolase"/>
    <property type="match status" value="1"/>
</dbReference>
<reference evidence="1 2" key="1">
    <citation type="journal article" date="2018" name="Syst. Appl. Microbiol.">
        <title>Abditibacterium utsteinense sp. nov., the first cultivated member of candidate phylum FBP, isolated from ice-free Antarctic soil samples.</title>
        <authorList>
            <person name="Tahon G."/>
            <person name="Tytgat B."/>
            <person name="Lebbe L."/>
            <person name="Carlier A."/>
            <person name="Willems A."/>
        </authorList>
    </citation>
    <scope>NUCLEOTIDE SEQUENCE [LARGE SCALE GENOMIC DNA]</scope>
    <source>
        <strain evidence="1 2">LMG 29911</strain>
    </source>
</reference>
<evidence type="ECO:0000313" key="2">
    <source>
        <dbReference type="Proteomes" id="UP000237684"/>
    </source>
</evidence>
<dbReference type="PANTHER" id="PTHR48098:SF1">
    <property type="entry name" value="DIACYLGLYCEROL ACYLTRANSFERASE_MYCOLYLTRANSFERASE AG85A"/>
    <property type="match status" value="1"/>
</dbReference>
<dbReference type="AlphaFoldDB" id="A0A2S8SNX1"/>
<dbReference type="Proteomes" id="UP000237684">
    <property type="component" value="Unassembled WGS sequence"/>
</dbReference>
<dbReference type="InterPro" id="IPR000801">
    <property type="entry name" value="Esterase-like"/>
</dbReference>
<organism evidence="1 2">
    <name type="scientific">Abditibacterium utsteinense</name>
    <dbReference type="NCBI Taxonomy" id="1960156"/>
    <lineage>
        <taxon>Bacteria</taxon>
        <taxon>Pseudomonadati</taxon>
        <taxon>Abditibacteriota</taxon>
        <taxon>Abditibacteriia</taxon>
        <taxon>Abditibacteriales</taxon>
        <taxon>Abditibacteriaceae</taxon>
        <taxon>Abditibacterium</taxon>
    </lineage>
</organism>